<organism evidence="7 8">
    <name type="scientific">Vallicoccus soli</name>
    <dbReference type="NCBI Taxonomy" id="2339232"/>
    <lineage>
        <taxon>Bacteria</taxon>
        <taxon>Bacillati</taxon>
        <taxon>Actinomycetota</taxon>
        <taxon>Actinomycetes</taxon>
        <taxon>Motilibacterales</taxon>
        <taxon>Vallicoccaceae</taxon>
        <taxon>Vallicoccus</taxon>
    </lineage>
</organism>
<dbReference type="GO" id="GO:0030435">
    <property type="term" value="P:sporulation resulting in formation of a cellular spore"/>
    <property type="evidence" value="ECO:0007669"/>
    <property type="project" value="UniProtKB-KW"/>
</dbReference>
<dbReference type="Pfam" id="PF04686">
    <property type="entry name" value="SsgA"/>
    <property type="match status" value="1"/>
</dbReference>
<evidence type="ECO:0000256" key="6">
    <source>
        <dbReference type="ARBA" id="ARBA00023306"/>
    </source>
</evidence>
<keyword evidence="6" id="KW-0131">Cell cycle</keyword>
<keyword evidence="5" id="KW-0717">Septation</keyword>
<dbReference type="GO" id="GO:0030428">
    <property type="term" value="C:cell septum"/>
    <property type="evidence" value="ECO:0007669"/>
    <property type="project" value="UniProtKB-SubCell"/>
</dbReference>
<accession>A0A3A3ZCS3</accession>
<dbReference type="GO" id="GO:0000917">
    <property type="term" value="P:division septum assembly"/>
    <property type="evidence" value="ECO:0007669"/>
    <property type="project" value="UniProtKB-KW"/>
</dbReference>
<keyword evidence="4" id="KW-0749">Sporulation</keyword>
<comment type="subcellular location">
    <subcellularLocation>
        <location evidence="1">Cell septum</location>
    </subcellularLocation>
</comment>
<evidence type="ECO:0000256" key="1">
    <source>
        <dbReference type="ARBA" id="ARBA00004431"/>
    </source>
</evidence>
<dbReference type="RefSeq" id="WP_119951828.1">
    <property type="nucleotide sequence ID" value="NZ_QZEZ01000011.1"/>
</dbReference>
<dbReference type="Proteomes" id="UP000265614">
    <property type="component" value="Unassembled WGS sequence"/>
</dbReference>
<keyword evidence="3 7" id="KW-0132">Cell division</keyword>
<sequence length="138" mass="14366">MTGRPTATVTCQLDLQLVVPGEATVPLPVVLRYRGEDPYAVHAEFRTGVDESVDWVFARDLVAEGVQRPAGEGDVRVWPSAGPGPATVFLALASPDGQALLQAPAAALRAFLDRTYDVVPSGTEAVDVDAAIGALLAG</sequence>
<gene>
    <name evidence="7" type="ORF">D5H78_17680</name>
</gene>
<dbReference type="AlphaFoldDB" id="A0A3A3ZCS3"/>
<dbReference type="OrthoDB" id="3853096at2"/>
<evidence type="ECO:0000313" key="7">
    <source>
        <dbReference type="EMBL" id="RJK92942.1"/>
    </source>
</evidence>
<reference evidence="7 8" key="1">
    <citation type="submission" date="2018-09" db="EMBL/GenBank/DDBJ databases">
        <title>YIM 75000 draft genome.</title>
        <authorList>
            <person name="Tang S."/>
            <person name="Feng Y."/>
        </authorList>
    </citation>
    <scope>NUCLEOTIDE SEQUENCE [LARGE SCALE GENOMIC DNA]</scope>
    <source>
        <strain evidence="7 8">YIM 75000</strain>
    </source>
</reference>
<evidence type="ECO:0000256" key="5">
    <source>
        <dbReference type="ARBA" id="ARBA00023210"/>
    </source>
</evidence>
<evidence type="ECO:0000256" key="3">
    <source>
        <dbReference type="ARBA" id="ARBA00022618"/>
    </source>
</evidence>
<protein>
    <submittedName>
        <fullName evidence="7">SsgA family sporulation/cell division regulator</fullName>
    </submittedName>
</protein>
<dbReference type="InterPro" id="IPR006776">
    <property type="entry name" value="SsgB"/>
</dbReference>
<evidence type="ECO:0000313" key="8">
    <source>
        <dbReference type="Proteomes" id="UP000265614"/>
    </source>
</evidence>
<dbReference type="EMBL" id="QZEZ01000011">
    <property type="protein sequence ID" value="RJK92942.1"/>
    <property type="molecule type" value="Genomic_DNA"/>
</dbReference>
<proteinExistence type="inferred from homology"/>
<evidence type="ECO:0000256" key="4">
    <source>
        <dbReference type="ARBA" id="ARBA00022969"/>
    </source>
</evidence>
<dbReference type="Gene3D" id="2.30.31.20">
    <property type="entry name" value="Sporulation-specific cell division protein SsgB"/>
    <property type="match status" value="1"/>
</dbReference>
<name>A0A3A3ZCS3_9ACTN</name>
<comment type="caution">
    <text evidence="7">The sequence shown here is derived from an EMBL/GenBank/DDBJ whole genome shotgun (WGS) entry which is preliminary data.</text>
</comment>
<comment type="similarity">
    <text evidence="2">Belongs to the SsgA family.</text>
</comment>
<dbReference type="InterPro" id="IPR038658">
    <property type="entry name" value="SsgB_sf"/>
</dbReference>
<keyword evidence="8" id="KW-1185">Reference proteome</keyword>
<evidence type="ECO:0000256" key="2">
    <source>
        <dbReference type="ARBA" id="ARBA00009323"/>
    </source>
</evidence>